<dbReference type="EMBL" id="JBAWSY010000025">
    <property type="protein sequence ID" value="MEI4771695.1"/>
    <property type="molecule type" value="Genomic_DNA"/>
</dbReference>
<dbReference type="PANTHER" id="PTHR30575:SF0">
    <property type="entry name" value="XAA-ARG DIPEPTIDASE"/>
    <property type="match status" value="1"/>
</dbReference>
<dbReference type="InterPro" id="IPR011650">
    <property type="entry name" value="Peptidase_M20_dimer"/>
</dbReference>
<comment type="similarity">
    <text evidence="1">Belongs to the peptidase M20A family.</text>
</comment>
<evidence type="ECO:0000313" key="3">
    <source>
        <dbReference type="EMBL" id="MEI4771695.1"/>
    </source>
</evidence>
<dbReference type="CDD" id="cd03887">
    <property type="entry name" value="M20_Acy1L2"/>
    <property type="match status" value="1"/>
</dbReference>
<dbReference type="Gene3D" id="3.30.70.360">
    <property type="match status" value="1"/>
</dbReference>
<name>A0ABU8F9N6_9BACI</name>
<dbReference type="InterPro" id="IPR036264">
    <property type="entry name" value="Bact_exopeptidase_dim_dom"/>
</dbReference>
<feature type="domain" description="Peptidase M20 dimerisation" evidence="2">
    <location>
        <begin position="171"/>
        <end position="260"/>
    </location>
</feature>
<dbReference type="Pfam" id="PF01546">
    <property type="entry name" value="Peptidase_M20"/>
    <property type="match status" value="1"/>
</dbReference>
<accession>A0ABU8F9N6</accession>
<dbReference type="SUPFAM" id="SSF53187">
    <property type="entry name" value="Zn-dependent exopeptidases"/>
    <property type="match status" value="1"/>
</dbReference>
<dbReference type="Gene3D" id="3.40.630.10">
    <property type="entry name" value="Zn peptidases"/>
    <property type="match status" value="1"/>
</dbReference>
<dbReference type="PIRSF" id="PIRSF037226">
    <property type="entry name" value="Amidohydrolase_ACY1L2_prd"/>
    <property type="match status" value="1"/>
</dbReference>
<dbReference type="InterPro" id="IPR052030">
    <property type="entry name" value="Peptidase_M20/M20A_hydrolases"/>
</dbReference>
<gene>
    <name evidence="3" type="ORF">WAX74_18910</name>
</gene>
<dbReference type="NCBIfam" id="TIGR01891">
    <property type="entry name" value="amidohydrolases"/>
    <property type="match status" value="1"/>
</dbReference>
<dbReference type="InterPro" id="IPR017439">
    <property type="entry name" value="Amidohydrolase"/>
</dbReference>
<dbReference type="PANTHER" id="PTHR30575">
    <property type="entry name" value="PEPTIDASE M20"/>
    <property type="match status" value="1"/>
</dbReference>
<evidence type="ECO:0000259" key="2">
    <source>
        <dbReference type="Pfam" id="PF07687"/>
    </source>
</evidence>
<keyword evidence="4" id="KW-1185">Reference proteome</keyword>
<evidence type="ECO:0000313" key="4">
    <source>
        <dbReference type="Proteomes" id="UP001364890"/>
    </source>
</evidence>
<sequence length="402" mass="43511">MLDEKSVLFNEVESLSNVLFSVSDYIHDNPELGNEEFKAVQKITETLGNYGFTIEKGIAGLETAFIATYKNGLGGPVIGLLCEYDALKDLGHGCGHNLQSASVLGAAIALSRQLSHKDVTIQVIGTPAEETTSGKIPMANGGYFDHLDVALMMHGGDRTTVDGRSLAVDNFEFEFIGKESHAAVAPEQGISALDGVLMTFNGMEYLREHVRTDVRIHGIITDGGKAPNIVPKRATAKFSVRAKDRKYLNEVVERVFNVAKGAALATGTKVIIHPVKSLENKLNVQSLNDLLLENARFSGAKNITPPRERTGSTDFSIVTHRVPGACIRVSFVPYGTSNHTEEWVEASKSNDGNEAILAAAKTLSGTCLDLVYSPELLDRIKAEFIVAKQTLESNSEEFVSTN</sequence>
<dbReference type="RefSeq" id="WP_336499245.1">
    <property type="nucleotide sequence ID" value="NZ_JBAWSY010000025.1"/>
</dbReference>
<dbReference type="Pfam" id="PF07687">
    <property type="entry name" value="M20_dimer"/>
    <property type="match status" value="1"/>
</dbReference>
<reference evidence="3 4" key="1">
    <citation type="submission" date="2024-01" db="EMBL/GenBank/DDBJ databases">
        <title>Seven novel Bacillus-like species.</title>
        <authorList>
            <person name="Liu G."/>
        </authorList>
    </citation>
    <scope>NUCLEOTIDE SEQUENCE [LARGE SCALE GENOMIC DNA]</scope>
    <source>
        <strain evidence="3 4">FJAT-51614</strain>
    </source>
</reference>
<evidence type="ECO:0000256" key="1">
    <source>
        <dbReference type="PIRNR" id="PIRNR037226"/>
    </source>
</evidence>
<dbReference type="InterPro" id="IPR017144">
    <property type="entry name" value="Xaa-Arg_dipeptidase"/>
</dbReference>
<comment type="caution">
    <text evidence="3">The sequence shown here is derived from an EMBL/GenBank/DDBJ whole genome shotgun (WGS) entry which is preliminary data.</text>
</comment>
<dbReference type="InterPro" id="IPR002933">
    <property type="entry name" value="Peptidase_M20"/>
</dbReference>
<proteinExistence type="inferred from homology"/>
<protein>
    <recommendedName>
        <fullName evidence="1">Peptidase M20 domain-containing protein 2</fullName>
    </recommendedName>
</protein>
<dbReference type="SUPFAM" id="SSF55031">
    <property type="entry name" value="Bacterial exopeptidase dimerisation domain"/>
    <property type="match status" value="1"/>
</dbReference>
<organism evidence="3 4">
    <name type="scientific">Psychrobacillus mangrovi</name>
    <dbReference type="NCBI Taxonomy" id="3117745"/>
    <lineage>
        <taxon>Bacteria</taxon>
        <taxon>Bacillati</taxon>
        <taxon>Bacillota</taxon>
        <taxon>Bacilli</taxon>
        <taxon>Bacillales</taxon>
        <taxon>Bacillaceae</taxon>
        <taxon>Psychrobacillus</taxon>
    </lineage>
</organism>
<dbReference type="Proteomes" id="UP001364890">
    <property type="component" value="Unassembled WGS sequence"/>
</dbReference>